<evidence type="ECO:0000256" key="4">
    <source>
        <dbReference type="SAM" id="MobiDB-lite"/>
    </source>
</evidence>
<dbReference type="InterPro" id="IPR027534">
    <property type="entry name" value="Ribosomal_P1/P2"/>
</dbReference>
<evidence type="ECO:0000256" key="2">
    <source>
        <dbReference type="ARBA" id="ARBA00022980"/>
    </source>
</evidence>
<protein>
    <recommendedName>
        <fullName evidence="7">60S acidic ribosomal protein P2</fullName>
    </recommendedName>
</protein>
<dbReference type="HAMAP" id="MF_01478">
    <property type="entry name" value="Ribosomal_L12_arch"/>
    <property type="match status" value="1"/>
</dbReference>
<feature type="compositionally biased region" description="Acidic residues" evidence="4">
    <location>
        <begin position="103"/>
        <end position="116"/>
    </location>
</feature>
<dbReference type="InterPro" id="IPR038716">
    <property type="entry name" value="P1/P2_N_sf"/>
</dbReference>
<dbReference type="GO" id="GO:0022625">
    <property type="term" value="C:cytosolic large ribosomal subunit"/>
    <property type="evidence" value="ECO:0007669"/>
    <property type="project" value="InterPro"/>
</dbReference>
<dbReference type="CDD" id="cd05833">
    <property type="entry name" value="Ribosomal_P2"/>
    <property type="match status" value="1"/>
</dbReference>
<dbReference type="Proteomes" id="UP000626109">
    <property type="component" value="Unassembled WGS sequence"/>
</dbReference>
<evidence type="ECO:0000313" key="6">
    <source>
        <dbReference type="Proteomes" id="UP000626109"/>
    </source>
</evidence>
<accession>A0A813LZR3</accession>
<dbReference type="FunFam" id="1.10.10.1410:FF:000002">
    <property type="entry name" value="60S acidic ribosomal protein P2"/>
    <property type="match status" value="1"/>
</dbReference>
<keyword evidence="3" id="KW-0687">Ribonucleoprotein</keyword>
<feature type="region of interest" description="Disordered" evidence="4">
    <location>
        <begin position="71"/>
        <end position="90"/>
    </location>
</feature>
<reference evidence="5" key="1">
    <citation type="submission" date="2021-02" db="EMBL/GenBank/DDBJ databases">
        <authorList>
            <person name="Dougan E. K."/>
            <person name="Rhodes N."/>
            <person name="Thang M."/>
            <person name="Chan C."/>
        </authorList>
    </citation>
    <scope>NUCLEOTIDE SEQUENCE</scope>
</reference>
<evidence type="ECO:0000256" key="1">
    <source>
        <dbReference type="ARBA" id="ARBA00005436"/>
    </source>
</evidence>
<sequence>MAMKYMGAYLMAVIGGKESPTAADIKQILEAGGISCEDELLGKLIEKMDGKQAHELIAAGYGKFAACGGGGGGGGGDAPAAGAAGAGAGGAGAAAKEEKKIVEEEEEEDVDFDLFG</sequence>
<organism evidence="5 6">
    <name type="scientific">Polarella glacialis</name>
    <name type="common">Dinoflagellate</name>
    <dbReference type="NCBI Taxonomy" id="89957"/>
    <lineage>
        <taxon>Eukaryota</taxon>
        <taxon>Sar</taxon>
        <taxon>Alveolata</taxon>
        <taxon>Dinophyceae</taxon>
        <taxon>Suessiales</taxon>
        <taxon>Suessiaceae</taxon>
        <taxon>Polarella</taxon>
    </lineage>
</organism>
<evidence type="ECO:0008006" key="7">
    <source>
        <dbReference type="Google" id="ProtNLM"/>
    </source>
</evidence>
<evidence type="ECO:0000256" key="3">
    <source>
        <dbReference type="ARBA" id="ARBA00023274"/>
    </source>
</evidence>
<comment type="caution">
    <text evidence="5">The sequence shown here is derived from an EMBL/GenBank/DDBJ whole genome shotgun (WGS) entry which is preliminary data.</text>
</comment>
<evidence type="ECO:0000313" key="5">
    <source>
        <dbReference type="EMBL" id="CAE8739487.1"/>
    </source>
</evidence>
<comment type="similarity">
    <text evidence="1">Belongs to the eukaryotic ribosomal protein P1/P2 family.</text>
</comment>
<dbReference type="PANTHER" id="PTHR21141">
    <property type="entry name" value="60S ACIDIC RIBOSOMAL PROTEIN FAMILY MEMBER"/>
    <property type="match status" value="1"/>
</dbReference>
<dbReference type="PANTHER" id="PTHR21141:SF5">
    <property type="entry name" value="LARGE RIBOSOMAL SUBUNIT PROTEIN P2"/>
    <property type="match status" value="1"/>
</dbReference>
<dbReference type="AlphaFoldDB" id="A0A813LZR3"/>
<name>A0A813LZR3_POLGL</name>
<dbReference type="Pfam" id="PF00428">
    <property type="entry name" value="Ribosomal_60s"/>
    <property type="match status" value="1"/>
</dbReference>
<gene>
    <name evidence="5" type="ORF">PGLA2088_LOCUS49637</name>
</gene>
<dbReference type="EMBL" id="CAJNNW010037112">
    <property type="protein sequence ID" value="CAE8739487.1"/>
    <property type="molecule type" value="Genomic_DNA"/>
</dbReference>
<dbReference type="Gene3D" id="1.10.10.1410">
    <property type="match status" value="1"/>
</dbReference>
<keyword evidence="2" id="KW-0689">Ribosomal protein</keyword>
<proteinExistence type="inferred from homology"/>
<dbReference type="InterPro" id="IPR044076">
    <property type="entry name" value="Ribosomal_P2"/>
</dbReference>
<dbReference type="GO" id="GO:0003735">
    <property type="term" value="F:structural constituent of ribosome"/>
    <property type="evidence" value="ECO:0007669"/>
    <property type="project" value="InterPro"/>
</dbReference>
<dbReference type="GO" id="GO:0002182">
    <property type="term" value="P:cytoplasmic translational elongation"/>
    <property type="evidence" value="ECO:0007669"/>
    <property type="project" value="InterPro"/>
</dbReference>
<feature type="region of interest" description="Disordered" evidence="4">
    <location>
        <begin position="95"/>
        <end position="116"/>
    </location>
</feature>